<keyword evidence="1" id="KW-0472">Membrane</keyword>
<feature type="region of interest" description="Disordered" evidence="2">
    <location>
        <begin position="269"/>
        <end position="290"/>
    </location>
</feature>
<dbReference type="InterPro" id="IPR019166">
    <property type="entry name" value="MIC26/MIC27"/>
</dbReference>
<feature type="compositionally biased region" description="Basic and acidic residues" evidence="2">
    <location>
        <begin position="272"/>
        <end position="290"/>
    </location>
</feature>
<dbReference type="InterPro" id="IPR033181">
    <property type="entry name" value="Mic26_fungi"/>
</dbReference>
<evidence type="ECO:0000256" key="2">
    <source>
        <dbReference type="SAM" id="MobiDB-lite"/>
    </source>
</evidence>
<dbReference type="Proteomes" id="UP001497453">
    <property type="component" value="Chromosome 10"/>
</dbReference>
<comment type="subunit">
    <text evidence="1">Component of the mitochondrial contact site and cristae organizing system (MICOS) complex.</text>
</comment>
<proteinExistence type="predicted"/>
<keyword evidence="1" id="KW-0999">Mitochondrion inner membrane</keyword>
<sequence length="290" mass="31677">MFRAVRLPRRQLLAAAAVAVAINSPQEKLGIYSRAEPVITLQESPSELERQIGKARRAVTSTYGDAYARVQGVVSSWIGVEQAVEKRVKSLIDPEEPLTPGILYVGVATLTGSVLARNRLLLWRLALPPTLLLLSLNHFLPKTTHNISSYLSTLEETYFPTLAEKHAIANAHTRMTWERAKEATQNGRERISQGLVGAIDKAQEVSGLKLKETLGLGTEAVAAAKVGTQHAVEVVEEKAEEAKEFLESKAEGAREAVVEKIEDASKVVAEQKNAEETGTKAEPEEVKRLV</sequence>
<gene>
    <name evidence="3" type="ORF">GFSPODELE1_LOCUS1645</name>
</gene>
<reference evidence="4" key="1">
    <citation type="submission" date="2024-04" db="EMBL/GenBank/DDBJ databases">
        <authorList>
            <person name="Shaw F."/>
            <person name="Minotto A."/>
        </authorList>
    </citation>
    <scope>NUCLEOTIDE SEQUENCE [LARGE SCALE GENOMIC DNA]</scope>
</reference>
<protein>
    <recommendedName>
        <fullName evidence="1">MICOS complex subunit</fullName>
    </recommendedName>
</protein>
<comment type="subcellular location">
    <subcellularLocation>
        <location evidence="1">Mitochondrion inner membrane</location>
    </subcellularLocation>
</comment>
<evidence type="ECO:0000313" key="3">
    <source>
        <dbReference type="EMBL" id="CAL1697432.1"/>
    </source>
</evidence>
<dbReference type="PANTHER" id="PTHR28268:SF1">
    <property type="entry name" value="MICOS SUBUNIT MIC26"/>
    <property type="match status" value="1"/>
</dbReference>
<keyword evidence="4" id="KW-1185">Reference proteome</keyword>
<keyword evidence="1" id="KW-0496">Mitochondrion</keyword>
<comment type="function">
    <text evidence="1">Component of the MICOS complex, a large protein complex of the mitochondrial inner membrane that plays crucial roles in the maintenance of crista junctions, inner membrane architecture, and formation of contact sites to the outer membrane.</text>
</comment>
<dbReference type="PANTHER" id="PTHR28268">
    <property type="entry name" value="MICOS SUBUNIT MIC26"/>
    <property type="match status" value="1"/>
</dbReference>
<name>A0ABP1CRY4_9APHY</name>
<dbReference type="EMBL" id="OZ037953">
    <property type="protein sequence ID" value="CAL1697432.1"/>
    <property type="molecule type" value="Genomic_DNA"/>
</dbReference>
<evidence type="ECO:0000313" key="4">
    <source>
        <dbReference type="Proteomes" id="UP001497453"/>
    </source>
</evidence>
<evidence type="ECO:0000256" key="1">
    <source>
        <dbReference type="RuleBase" id="RU363021"/>
    </source>
</evidence>
<accession>A0ABP1CRY4</accession>
<organism evidence="3 4">
    <name type="scientific">Somion occarium</name>
    <dbReference type="NCBI Taxonomy" id="3059160"/>
    <lineage>
        <taxon>Eukaryota</taxon>
        <taxon>Fungi</taxon>
        <taxon>Dikarya</taxon>
        <taxon>Basidiomycota</taxon>
        <taxon>Agaricomycotina</taxon>
        <taxon>Agaricomycetes</taxon>
        <taxon>Polyporales</taxon>
        <taxon>Cerrenaceae</taxon>
        <taxon>Somion</taxon>
    </lineage>
</organism>
<dbReference type="Pfam" id="PF09769">
    <property type="entry name" value="ApoO"/>
    <property type="match status" value="1"/>
</dbReference>